<accession>A0A7N2MVL8</accession>
<evidence type="ECO:0000313" key="2">
    <source>
        <dbReference type="EnsemblPlants" id="QL10p055147:mrna:CDS:1"/>
    </source>
</evidence>
<proteinExistence type="predicted"/>
<feature type="transmembrane region" description="Helical" evidence="1">
    <location>
        <begin position="67"/>
        <end position="88"/>
    </location>
</feature>
<keyword evidence="1" id="KW-0472">Membrane</keyword>
<evidence type="ECO:0008006" key="4">
    <source>
        <dbReference type="Google" id="ProtNLM"/>
    </source>
</evidence>
<keyword evidence="3" id="KW-1185">Reference proteome</keyword>
<keyword evidence="1" id="KW-1133">Transmembrane helix</keyword>
<organism evidence="2 3">
    <name type="scientific">Quercus lobata</name>
    <name type="common">Valley oak</name>
    <dbReference type="NCBI Taxonomy" id="97700"/>
    <lineage>
        <taxon>Eukaryota</taxon>
        <taxon>Viridiplantae</taxon>
        <taxon>Streptophyta</taxon>
        <taxon>Embryophyta</taxon>
        <taxon>Tracheophyta</taxon>
        <taxon>Spermatophyta</taxon>
        <taxon>Magnoliopsida</taxon>
        <taxon>eudicotyledons</taxon>
        <taxon>Gunneridae</taxon>
        <taxon>Pentapetalae</taxon>
        <taxon>rosids</taxon>
        <taxon>fabids</taxon>
        <taxon>Fagales</taxon>
        <taxon>Fagaceae</taxon>
        <taxon>Quercus</taxon>
    </lineage>
</organism>
<keyword evidence="1" id="KW-0812">Transmembrane</keyword>
<reference evidence="2" key="2">
    <citation type="submission" date="2021-01" db="UniProtKB">
        <authorList>
            <consortium name="EnsemblPlants"/>
        </authorList>
    </citation>
    <scope>IDENTIFICATION</scope>
</reference>
<evidence type="ECO:0000313" key="3">
    <source>
        <dbReference type="Proteomes" id="UP000594261"/>
    </source>
</evidence>
<dbReference type="Proteomes" id="UP000594261">
    <property type="component" value="Chromosome 10"/>
</dbReference>
<dbReference type="EnsemblPlants" id="QL10p055147:mrna">
    <property type="protein sequence ID" value="QL10p055147:mrna:CDS:1"/>
    <property type="gene ID" value="QL10p055147"/>
</dbReference>
<sequence>MKSSAPSLQDRLVPSSKRFVPSNLITICPMKSIVCISSTAASISMVLPQVNVDGKPVPVFFSDQPSLYHIFIICTLFAFLGAFSSLMIQHKPRIERFCKIYAMAFILSALAIVLYAAALSAFT</sequence>
<reference evidence="2 3" key="1">
    <citation type="journal article" date="2016" name="G3 (Bethesda)">
        <title>First Draft Assembly and Annotation of the Genome of a California Endemic Oak Quercus lobata Nee (Fagaceae).</title>
        <authorList>
            <person name="Sork V.L."/>
            <person name="Fitz-Gibbon S.T."/>
            <person name="Puiu D."/>
            <person name="Crepeau M."/>
            <person name="Gugger P.F."/>
            <person name="Sherman R."/>
            <person name="Stevens K."/>
            <person name="Langley C.H."/>
            <person name="Pellegrini M."/>
            <person name="Salzberg S.L."/>
        </authorList>
    </citation>
    <scope>NUCLEOTIDE SEQUENCE [LARGE SCALE GENOMIC DNA]</scope>
    <source>
        <strain evidence="2 3">cv. SW786</strain>
    </source>
</reference>
<dbReference type="AlphaFoldDB" id="A0A7N2MVL8"/>
<name>A0A7N2MVL8_QUELO</name>
<dbReference type="Gramene" id="QL10p055147:mrna">
    <property type="protein sequence ID" value="QL10p055147:mrna:CDS:1"/>
    <property type="gene ID" value="QL10p055147"/>
</dbReference>
<evidence type="ECO:0000256" key="1">
    <source>
        <dbReference type="SAM" id="Phobius"/>
    </source>
</evidence>
<protein>
    <recommendedName>
        <fullName evidence="4">PGG domain-containing protein</fullName>
    </recommendedName>
</protein>
<feature type="transmembrane region" description="Helical" evidence="1">
    <location>
        <begin position="100"/>
        <end position="122"/>
    </location>
</feature>
<dbReference type="InParanoid" id="A0A7N2MVL8"/>
<dbReference type="EMBL" id="LRBV02000010">
    <property type="status" value="NOT_ANNOTATED_CDS"/>
    <property type="molecule type" value="Genomic_DNA"/>
</dbReference>